<protein>
    <submittedName>
        <fullName evidence="9">Similar to DNA repair protein Rad17-like protein</fullName>
    </submittedName>
</protein>
<organism evidence="9 10">
    <name type="scientific">Cyanidioschyzon merolae (strain NIES-3377 / 10D)</name>
    <name type="common">Unicellular red alga</name>
    <dbReference type="NCBI Taxonomy" id="280699"/>
    <lineage>
        <taxon>Eukaryota</taxon>
        <taxon>Rhodophyta</taxon>
        <taxon>Bangiophyceae</taxon>
        <taxon>Cyanidiales</taxon>
        <taxon>Cyanidiaceae</taxon>
        <taxon>Cyanidioschyzon</taxon>
    </lineage>
</organism>
<feature type="compositionally biased region" description="Low complexity" evidence="8">
    <location>
        <begin position="712"/>
        <end position="721"/>
    </location>
</feature>
<keyword evidence="7" id="KW-0131">Cell cycle</keyword>
<keyword evidence="6" id="KW-0539">Nucleus</keyword>
<dbReference type="InterPro" id="IPR004582">
    <property type="entry name" value="Checkpoint_prot_Rad17_Rad24"/>
</dbReference>
<dbReference type="GO" id="GO:0003689">
    <property type="term" value="F:DNA clamp loader activity"/>
    <property type="evidence" value="ECO:0007669"/>
    <property type="project" value="TreeGrafter"/>
</dbReference>
<dbReference type="GeneID" id="16998085"/>
<sequence>MNCRRQLTIRALHGDVKAETSDKRRWKRRLRRDECSMPPTASGWTRGSRLDAAGVAGVGGAQPSDQDAACLLWCERFRPTCVEELAVAPKKRVEIETWLCHAWETCSNSQFEAAPCAPQVALIWGPSGAGASATLDVLATQRFRATVVRWTCTDRYFDTELGSASVLESFLEFLLMVSNTPADEWRGNASFTQRSSVTHLRQQNQPGAERLGANASAGHHHDRYLAVVEDFPVGIQERDHAVYSSFQSRLLALLAGLRLPLAWILPSDPHWRARQIRFLFGGQAKLPDQLPPWVRHIEFLPVTERRIQTVLLQIAARLADARDADRFGRSSALEQITAELARRCAGDIRRAIQWMQFCFVGQAMEPIAAPGTKPTKRGRFLENWKCLSELMQHFEGNARIGLSHMIARILYDKHQAEEWQIDDEYCIDDIGRSCNADGDIGNITLPTTATECSMFLSALHENFVEHFVRIEDVALALADFSYADMMQRNKLDVEAVIALQVAVCGVRCANRCHAPARFRPIRLQPRRYGTHAIRPSSTLYDENVNDYRDATGLGRRAWEPAAFTMRSKATQLPCWTSPANDTLESAESTALFLDPIEDADSRPSRASENTGQPLRNDCTRSATLLETTHVSTICAPWSSNRRRRYSVRVINDNALPMHSVSANASRISAEAGRAPGPWSDHEPAAAFAVGLASDEFGLSGEAHLPSSRRQRTSTSGTSPSPAYESSVGEDTVRRARVSEALSPDIEPRDQVLHCLLDMYEKRTDHLCAS</sequence>
<evidence type="ECO:0000256" key="5">
    <source>
        <dbReference type="ARBA" id="ARBA00022840"/>
    </source>
</evidence>
<dbReference type="Gramene" id="CMT529CT">
    <property type="protein sequence ID" value="CMT529CT"/>
    <property type="gene ID" value="CMT529C"/>
</dbReference>
<evidence type="ECO:0000256" key="7">
    <source>
        <dbReference type="ARBA" id="ARBA00023306"/>
    </source>
</evidence>
<dbReference type="GO" id="GO:0005524">
    <property type="term" value="F:ATP binding"/>
    <property type="evidence" value="ECO:0007669"/>
    <property type="project" value="UniProtKB-KW"/>
</dbReference>
<dbReference type="EMBL" id="AP006502">
    <property type="protein sequence ID" value="BAM83448.1"/>
    <property type="molecule type" value="Genomic_DNA"/>
</dbReference>
<keyword evidence="10" id="KW-1185">Reference proteome</keyword>
<dbReference type="GO" id="GO:0006281">
    <property type="term" value="P:DNA repair"/>
    <property type="evidence" value="ECO:0007669"/>
    <property type="project" value="InterPro"/>
</dbReference>
<evidence type="ECO:0000313" key="10">
    <source>
        <dbReference type="Proteomes" id="UP000007014"/>
    </source>
</evidence>
<keyword evidence="3" id="KW-0547">Nucleotide-binding</keyword>
<reference evidence="9 10" key="1">
    <citation type="journal article" date="2004" name="Nature">
        <title>Genome sequence of the ultrasmall unicellular red alga Cyanidioschyzon merolae 10D.</title>
        <authorList>
            <person name="Matsuzaki M."/>
            <person name="Misumi O."/>
            <person name="Shin-i T."/>
            <person name="Maruyama S."/>
            <person name="Takahara M."/>
            <person name="Miyagishima S."/>
            <person name="Mori T."/>
            <person name="Nishida K."/>
            <person name="Yagisawa F."/>
            <person name="Nishida K."/>
            <person name="Yoshida Y."/>
            <person name="Nishimura Y."/>
            <person name="Nakao S."/>
            <person name="Kobayashi T."/>
            <person name="Momoyama Y."/>
            <person name="Higashiyama T."/>
            <person name="Minoda A."/>
            <person name="Sano M."/>
            <person name="Nomoto H."/>
            <person name="Oishi K."/>
            <person name="Hayashi H."/>
            <person name="Ohta F."/>
            <person name="Nishizaka S."/>
            <person name="Haga S."/>
            <person name="Miura S."/>
            <person name="Morishita T."/>
            <person name="Kabeya Y."/>
            <person name="Terasawa K."/>
            <person name="Suzuki Y."/>
            <person name="Ishii Y."/>
            <person name="Asakawa S."/>
            <person name="Takano H."/>
            <person name="Ohta N."/>
            <person name="Kuroiwa H."/>
            <person name="Tanaka K."/>
            <person name="Shimizu N."/>
            <person name="Sugano S."/>
            <person name="Sato N."/>
            <person name="Nozaki H."/>
            <person name="Ogasawara N."/>
            <person name="Kohara Y."/>
            <person name="Kuroiwa T."/>
        </authorList>
    </citation>
    <scope>NUCLEOTIDE SEQUENCE [LARGE SCALE GENOMIC DNA]</scope>
    <source>
        <strain evidence="9 10">10D</strain>
    </source>
</reference>
<comment type="similarity">
    <text evidence="2">Belongs to the rad17/RAD24 family.</text>
</comment>
<dbReference type="InterPro" id="IPR027417">
    <property type="entry name" value="P-loop_NTPase"/>
</dbReference>
<gene>
    <name evidence="9" type="ORF">CYME_CMT529C</name>
</gene>
<name>M1VMR1_CYAM1</name>
<evidence type="ECO:0000256" key="3">
    <source>
        <dbReference type="ARBA" id="ARBA00022741"/>
    </source>
</evidence>
<evidence type="ECO:0000256" key="2">
    <source>
        <dbReference type="ARBA" id="ARBA00006168"/>
    </source>
</evidence>
<evidence type="ECO:0000256" key="6">
    <source>
        <dbReference type="ARBA" id="ARBA00023242"/>
    </source>
</evidence>
<dbReference type="KEGG" id="cme:CYME_CMT529C"/>
<dbReference type="GO" id="GO:0033314">
    <property type="term" value="P:mitotic DNA replication checkpoint signaling"/>
    <property type="evidence" value="ECO:0007669"/>
    <property type="project" value="TreeGrafter"/>
</dbReference>
<dbReference type="GO" id="GO:0000077">
    <property type="term" value="P:DNA damage checkpoint signaling"/>
    <property type="evidence" value="ECO:0007669"/>
    <property type="project" value="TreeGrafter"/>
</dbReference>
<dbReference type="PANTHER" id="PTHR12172">
    <property type="entry name" value="CELL CYCLE CHECKPOINT PROTEIN RAD17"/>
    <property type="match status" value="1"/>
</dbReference>
<dbReference type="RefSeq" id="XP_005539484.1">
    <property type="nucleotide sequence ID" value="XM_005539427.1"/>
</dbReference>
<dbReference type="GO" id="GO:0005634">
    <property type="term" value="C:nucleus"/>
    <property type="evidence" value="ECO:0007669"/>
    <property type="project" value="UniProtKB-SubCell"/>
</dbReference>
<evidence type="ECO:0000256" key="4">
    <source>
        <dbReference type="ARBA" id="ARBA00022763"/>
    </source>
</evidence>
<dbReference type="eggNOG" id="KOG1970">
    <property type="taxonomic scope" value="Eukaryota"/>
</dbReference>
<evidence type="ECO:0000256" key="8">
    <source>
        <dbReference type="SAM" id="MobiDB-lite"/>
    </source>
</evidence>
<dbReference type="STRING" id="280699.M1VMR1"/>
<feature type="region of interest" description="Disordered" evidence="8">
    <location>
        <begin position="699"/>
        <end position="732"/>
    </location>
</feature>
<dbReference type="Pfam" id="PF03215">
    <property type="entry name" value="Rad17"/>
    <property type="match status" value="1"/>
</dbReference>
<dbReference type="AlphaFoldDB" id="M1VMR1"/>
<keyword evidence="4" id="KW-0227">DNA damage</keyword>
<dbReference type="OrthoDB" id="10265971at2759"/>
<keyword evidence="5" id="KW-0067">ATP-binding</keyword>
<dbReference type="Gene3D" id="3.40.50.300">
    <property type="entry name" value="P-loop containing nucleotide triphosphate hydrolases"/>
    <property type="match status" value="1"/>
</dbReference>
<accession>M1VMR1</accession>
<dbReference type="SUPFAM" id="SSF52540">
    <property type="entry name" value="P-loop containing nucleoside triphosphate hydrolases"/>
    <property type="match status" value="1"/>
</dbReference>
<reference evidence="9 10" key="2">
    <citation type="journal article" date="2007" name="BMC Biol.">
        <title>A 100%-complete sequence reveals unusually simple genomic features in the hot-spring red alga Cyanidioschyzon merolae.</title>
        <authorList>
            <person name="Nozaki H."/>
            <person name="Takano H."/>
            <person name="Misumi O."/>
            <person name="Terasawa K."/>
            <person name="Matsuzaki M."/>
            <person name="Maruyama S."/>
            <person name="Nishida K."/>
            <person name="Yagisawa F."/>
            <person name="Yoshida Y."/>
            <person name="Fujiwara T."/>
            <person name="Takio S."/>
            <person name="Tamura K."/>
            <person name="Chung S.J."/>
            <person name="Nakamura S."/>
            <person name="Kuroiwa H."/>
            <person name="Tanaka K."/>
            <person name="Sato N."/>
            <person name="Kuroiwa T."/>
        </authorList>
    </citation>
    <scope>NUCLEOTIDE SEQUENCE [LARGE SCALE GENOMIC DNA]</scope>
    <source>
        <strain evidence="9 10">10D</strain>
    </source>
</reference>
<dbReference type="HOGENOM" id="CLU_363448_0_0_1"/>
<dbReference type="GO" id="GO:0003682">
    <property type="term" value="F:chromatin binding"/>
    <property type="evidence" value="ECO:0007669"/>
    <property type="project" value="TreeGrafter"/>
</dbReference>
<feature type="compositionally biased region" description="Polar residues" evidence="8">
    <location>
        <begin position="606"/>
        <end position="616"/>
    </location>
</feature>
<proteinExistence type="inferred from homology"/>
<dbReference type="PANTHER" id="PTHR12172:SF0">
    <property type="entry name" value="CELL CYCLE CHECKPOINT PROTEIN RAD17"/>
    <property type="match status" value="1"/>
</dbReference>
<evidence type="ECO:0000313" key="9">
    <source>
        <dbReference type="EMBL" id="BAM83448.1"/>
    </source>
</evidence>
<dbReference type="Proteomes" id="UP000007014">
    <property type="component" value="Chromosome 20"/>
</dbReference>
<comment type="subcellular location">
    <subcellularLocation>
        <location evidence="1">Nucleus</location>
    </subcellularLocation>
</comment>
<feature type="region of interest" description="Disordered" evidence="8">
    <location>
        <begin position="596"/>
        <end position="616"/>
    </location>
</feature>
<evidence type="ECO:0000256" key="1">
    <source>
        <dbReference type="ARBA" id="ARBA00004123"/>
    </source>
</evidence>